<keyword evidence="4 6" id="KW-1133">Transmembrane helix</keyword>
<accession>A0A1C3NB87</accession>
<feature type="transmembrane region" description="Helical" evidence="6">
    <location>
        <begin position="179"/>
        <end position="203"/>
    </location>
</feature>
<name>A0A1C3NB87_9ACTN</name>
<sequence>MSRMGQAPSRDGEFEFWRNHSQISLQPVAAPSILGLFGFAAATFVVATNLAGWYGTPDTQTFLFPFAAFTGGLAQFLAGMWAYRARDGLATAMHGIWGAFWLAYGVLFLLVAVGVLTPPTPFVALGYWFIALAAITWSGALAALAENLSLAVTLIALAAGATCQAIGQLADVSGWRTVGAWFFVISAVVAWYTATAMLLESAYRRVVLPMGRREAPDRPGSQPRHVIQFVAGEPGIKVGQ</sequence>
<evidence type="ECO:0008006" key="9">
    <source>
        <dbReference type="Google" id="ProtNLM"/>
    </source>
</evidence>
<evidence type="ECO:0000256" key="1">
    <source>
        <dbReference type="ARBA" id="ARBA00004141"/>
    </source>
</evidence>
<comment type="similarity">
    <text evidence="2">Belongs to the acetate uptake transporter (AceTr) (TC 2.A.96) family.</text>
</comment>
<keyword evidence="8" id="KW-1185">Reference proteome</keyword>
<dbReference type="PANTHER" id="PTHR31123:SF1">
    <property type="entry name" value="ACCUMULATION OF DYADS PROTEIN 2-RELATED"/>
    <property type="match status" value="1"/>
</dbReference>
<feature type="transmembrane region" description="Helical" evidence="6">
    <location>
        <begin position="95"/>
        <end position="116"/>
    </location>
</feature>
<dbReference type="InterPro" id="IPR051633">
    <property type="entry name" value="AceTr"/>
</dbReference>
<dbReference type="EMBL" id="LT598496">
    <property type="protein sequence ID" value="SBV29793.1"/>
    <property type="molecule type" value="Genomic_DNA"/>
</dbReference>
<dbReference type="PANTHER" id="PTHR31123">
    <property type="entry name" value="ACCUMULATION OF DYADS PROTEIN 2-RELATED"/>
    <property type="match status" value="1"/>
</dbReference>
<dbReference type="GO" id="GO:0005886">
    <property type="term" value="C:plasma membrane"/>
    <property type="evidence" value="ECO:0007669"/>
    <property type="project" value="TreeGrafter"/>
</dbReference>
<evidence type="ECO:0000256" key="3">
    <source>
        <dbReference type="ARBA" id="ARBA00022692"/>
    </source>
</evidence>
<protein>
    <recommendedName>
        <fullName evidence="9">Succinate-acetate transporter protein</fullName>
    </recommendedName>
</protein>
<dbReference type="InterPro" id="IPR000791">
    <property type="entry name" value="Gpr1/Fun34/SatP-like"/>
</dbReference>
<evidence type="ECO:0000256" key="2">
    <source>
        <dbReference type="ARBA" id="ARBA00005587"/>
    </source>
</evidence>
<organism evidence="7 8">
    <name type="scientific">Micromonospora krabiensis</name>
    <dbReference type="NCBI Taxonomy" id="307121"/>
    <lineage>
        <taxon>Bacteria</taxon>
        <taxon>Bacillati</taxon>
        <taxon>Actinomycetota</taxon>
        <taxon>Actinomycetes</taxon>
        <taxon>Micromonosporales</taxon>
        <taxon>Micromonosporaceae</taxon>
        <taxon>Micromonospora</taxon>
    </lineage>
</organism>
<evidence type="ECO:0000256" key="6">
    <source>
        <dbReference type="SAM" id="Phobius"/>
    </source>
</evidence>
<reference evidence="8" key="1">
    <citation type="submission" date="2016-06" db="EMBL/GenBank/DDBJ databases">
        <authorList>
            <person name="Varghese N."/>
        </authorList>
    </citation>
    <scope>NUCLEOTIDE SEQUENCE [LARGE SCALE GENOMIC DNA]</scope>
    <source>
        <strain evidence="8">DSM 45344</strain>
    </source>
</reference>
<dbReference type="Proteomes" id="UP000199393">
    <property type="component" value="Chromosome I"/>
</dbReference>
<keyword evidence="5 6" id="KW-0472">Membrane</keyword>
<dbReference type="AlphaFoldDB" id="A0A1C3NB87"/>
<keyword evidence="3 6" id="KW-0812">Transmembrane</keyword>
<feature type="transmembrane region" description="Helical" evidence="6">
    <location>
        <begin position="122"/>
        <end position="141"/>
    </location>
</feature>
<evidence type="ECO:0000256" key="4">
    <source>
        <dbReference type="ARBA" id="ARBA00022989"/>
    </source>
</evidence>
<comment type="subcellular location">
    <subcellularLocation>
        <location evidence="1">Membrane</location>
        <topology evidence="1">Multi-pass membrane protein</topology>
    </subcellularLocation>
</comment>
<evidence type="ECO:0000313" key="8">
    <source>
        <dbReference type="Proteomes" id="UP000199393"/>
    </source>
</evidence>
<evidence type="ECO:0000313" key="7">
    <source>
        <dbReference type="EMBL" id="SBV29793.1"/>
    </source>
</evidence>
<feature type="transmembrane region" description="Helical" evidence="6">
    <location>
        <begin position="28"/>
        <end position="50"/>
    </location>
</feature>
<proteinExistence type="inferred from homology"/>
<dbReference type="GO" id="GO:0015123">
    <property type="term" value="F:acetate transmembrane transporter activity"/>
    <property type="evidence" value="ECO:0007669"/>
    <property type="project" value="TreeGrafter"/>
</dbReference>
<dbReference type="PATRIC" id="fig|307121.4.peg.5478"/>
<feature type="transmembrane region" description="Helical" evidence="6">
    <location>
        <begin position="148"/>
        <end position="167"/>
    </location>
</feature>
<feature type="transmembrane region" description="Helical" evidence="6">
    <location>
        <begin position="62"/>
        <end position="83"/>
    </location>
</feature>
<dbReference type="RefSeq" id="WP_091595338.1">
    <property type="nucleotide sequence ID" value="NZ_JBHRWG010000002.1"/>
</dbReference>
<dbReference type="Pfam" id="PF01184">
    <property type="entry name" value="Gpr1_Fun34_YaaH"/>
    <property type="match status" value="1"/>
</dbReference>
<dbReference type="STRING" id="307121.GA0070620_5376"/>
<evidence type="ECO:0000256" key="5">
    <source>
        <dbReference type="ARBA" id="ARBA00023136"/>
    </source>
</evidence>
<gene>
    <name evidence="7" type="ORF">GA0070620_5376</name>
</gene>
<dbReference type="OrthoDB" id="9787939at2"/>